<dbReference type="OrthoDB" id="8560170at2"/>
<comment type="caution">
    <text evidence="1">The sequence shown here is derived from an EMBL/GenBank/DDBJ whole genome shotgun (WGS) entry which is preliminary data.</text>
</comment>
<dbReference type="AlphaFoldDB" id="A0A401JGR4"/>
<dbReference type="RefSeq" id="WP_124705564.1">
    <property type="nucleotide sequence ID" value="NZ_BGOW01000027.1"/>
</dbReference>
<accession>A0A401JGR4</accession>
<protein>
    <recommendedName>
        <fullName evidence="3">DUF4412 domain-containing protein</fullName>
    </recommendedName>
</protein>
<evidence type="ECO:0000313" key="1">
    <source>
        <dbReference type="EMBL" id="GBL46783.1"/>
    </source>
</evidence>
<reference evidence="1 2" key="1">
    <citation type="journal article" date="2019" name="Front. Microbiol.">
        <title>Genomes of Neutrophilic Sulfur-Oxidizing Chemolithoautotrophs Representing 9 Proteobacterial Species From 8 Genera.</title>
        <authorList>
            <person name="Watanabe T."/>
            <person name="Kojima H."/>
            <person name="Umezawa K."/>
            <person name="Hori C."/>
            <person name="Takasuka T.E."/>
            <person name="Kato Y."/>
            <person name="Fukui M."/>
        </authorList>
    </citation>
    <scope>NUCLEOTIDE SEQUENCE [LARGE SCALE GENOMIC DNA]</scope>
    <source>
        <strain evidence="1 2">TTN</strain>
    </source>
</reference>
<gene>
    <name evidence="1" type="ORF">SFMTTN_2608</name>
</gene>
<sequence>MNKLAKKLLWVVLLWPMLGLAESMTELDYLDQDPGTAAYPTRILVNKKFMRMDSGKDAGDFILMDRHTGTVYNVIRSEANIYRYNPHPVTLAKPTPWKIQEQVKQLPGNTRKFTIGVNGKPCMEITATDKLLPDVTSALATYRQTLSWVEALTWQRTPPEMRDQCDLAQHVFEIRRTLQYGLPIEEVYANGRSRRYVSHSTHASQAALFELPPKYKIINADQVQGK</sequence>
<name>A0A401JGR4_9PROT</name>
<proteinExistence type="predicted"/>
<evidence type="ECO:0008006" key="3">
    <source>
        <dbReference type="Google" id="ProtNLM"/>
    </source>
</evidence>
<dbReference type="EMBL" id="BGOW01000027">
    <property type="protein sequence ID" value="GBL46783.1"/>
    <property type="molecule type" value="Genomic_DNA"/>
</dbReference>
<organism evidence="1 2">
    <name type="scientific">Sulfuriferula multivorans</name>
    <dbReference type="NCBI Taxonomy" id="1559896"/>
    <lineage>
        <taxon>Bacteria</taxon>
        <taxon>Pseudomonadati</taxon>
        <taxon>Pseudomonadota</taxon>
        <taxon>Betaproteobacteria</taxon>
        <taxon>Nitrosomonadales</taxon>
        <taxon>Sulfuricellaceae</taxon>
        <taxon>Sulfuriferula</taxon>
    </lineage>
</organism>
<evidence type="ECO:0000313" key="2">
    <source>
        <dbReference type="Proteomes" id="UP000286806"/>
    </source>
</evidence>
<dbReference type="Proteomes" id="UP000286806">
    <property type="component" value="Unassembled WGS sequence"/>
</dbReference>
<keyword evidence="2" id="KW-1185">Reference proteome</keyword>